<sequence>MSLTQLAVILVVGGLAGWVAGILVHGGGQGIVINVVVGILGALLGGWVVGALGIAVTGGLGSLFLTATLGAVILLSILRLVTRR</sequence>
<keyword evidence="5 7" id="KW-1133">Transmembrane helix</keyword>
<dbReference type="HOGENOM" id="CLU_160040_0_1_6"/>
<evidence type="ECO:0000256" key="6">
    <source>
        <dbReference type="ARBA" id="ARBA00023136"/>
    </source>
</evidence>
<dbReference type="AlphaFoldDB" id="W0DL53"/>
<accession>W0DL53</accession>
<gene>
    <name evidence="8" type="ORF">THITH_06695</name>
</gene>
<protein>
    <submittedName>
        <fullName evidence="8">Membrane protein</fullName>
    </submittedName>
</protein>
<name>W0DL53_9GAMM</name>
<reference evidence="8 9" key="1">
    <citation type="submission" date="2013-12" db="EMBL/GenBank/DDBJ databases">
        <authorList>
            <consortium name="DOE Joint Genome Institute"/>
            <person name="Muyzer G."/>
            <person name="Huntemann M."/>
            <person name="Han J."/>
            <person name="Chen A."/>
            <person name="Kyrpides N."/>
            <person name="Mavromatis K."/>
            <person name="Markowitz V."/>
            <person name="Palaniappan K."/>
            <person name="Ivanova N."/>
            <person name="Schaumberg A."/>
            <person name="Pati A."/>
            <person name="Liolios K."/>
            <person name="Nordberg H.P."/>
            <person name="Cantor M.N."/>
            <person name="Hua S.X."/>
            <person name="Woyke T."/>
        </authorList>
    </citation>
    <scope>NUCLEOTIDE SEQUENCE [LARGE SCALE GENOMIC DNA]</scope>
    <source>
        <strain evidence="8 9">ARh 1</strain>
    </source>
</reference>
<evidence type="ECO:0000256" key="1">
    <source>
        <dbReference type="ARBA" id="ARBA00004651"/>
    </source>
</evidence>
<dbReference type="EMBL" id="CP007029">
    <property type="protein sequence ID" value="AHE97992.1"/>
    <property type="molecule type" value="Genomic_DNA"/>
</dbReference>
<dbReference type="GO" id="GO:0005886">
    <property type="term" value="C:plasma membrane"/>
    <property type="evidence" value="ECO:0007669"/>
    <property type="project" value="UniProtKB-SubCell"/>
</dbReference>
<evidence type="ECO:0000256" key="7">
    <source>
        <dbReference type="SAM" id="Phobius"/>
    </source>
</evidence>
<organism evidence="8 9">
    <name type="scientific">Thioalkalivibrio paradoxus ARh 1</name>
    <dbReference type="NCBI Taxonomy" id="713585"/>
    <lineage>
        <taxon>Bacteria</taxon>
        <taxon>Pseudomonadati</taxon>
        <taxon>Pseudomonadota</taxon>
        <taxon>Gammaproteobacteria</taxon>
        <taxon>Chromatiales</taxon>
        <taxon>Ectothiorhodospiraceae</taxon>
        <taxon>Thioalkalivibrio</taxon>
    </lineage>
</organism>
<feature type="transmembrane region" description="Helical" evidence="7">
    <location>
        <begin position="62"/>
        <end position="81"/>
    </location>
</feature>
<evidence type="ECO:0000256" key="2">
    <source>
        <dbReference type="ARBA" id="ARBA00011006"/>
    </source>
</evidence>
<dbReference type="RefSeq" id="WP_006748676.1">
    <property type="nucleotide sequence ID" value="NZ_CP007029.1"/>
</dbReference>
<dbReference type="PANTHER" id="PTHR33884:SF3">
    <property type="entry name" value="UPF0410 PROTEIN YMGE"/>
    <property type="match status" value="1"/>
</dbReference>
<evidence type="ECO:0000256" key="5">
    <source>
        <dbReference type="ARBA" id="ARBA00022989"/>
    </source>
</evidence>
<keyword evidence="3" id="KW-1003">Cell membrane</keyword>
<evidence type="ECO:0000256" key="3">
    <source>
        <dbReference type="ARBA" id="ARBA00022475"/>
    </source>
</evidence>
<evidence type="ECO:0000313" key="8">
    <source>
        <dbReference type="EMBL" id="AHE97992.1"/>
    </source>
</evidence>
<comment type="subcellular location">
    <subcellularLocation>
        <location evidence="1">Cell membrane</location>
        <topology evidence="1">Multi-pass membrane protein</topology>
    </subcellularLocation>
</comment>
<proteinExistence type="inferred from homology"/>
<feature type="transmembrane region" description="Helical" evidence="7">
    <location>
        <begin position="31"/>
        <end position="56"/>
    </location>
</feature>
<dbReference type="Pfam" id="PF04226">
    <property type="entry name" value="Transgly_assoc"/>
    <property type="match status" value="1"/>
</dbReference>
<comment type="similarity">
    <text evidence="2">Belongs to the UPF0410 family.</text>
</comment>
<feature type="transmembrane region" description="Helical" evidence="7">
    <location>
        <begin position="6"/>
        <end position="24"/>
    </location>
</feature>
<keyword evidence="4 7" id="KW-0812">Transmembrane</keyword>
<dbReference type="PANTHER" id="PTHR33884">
    <property type="entry name" value="UPF0410 PROTEIN YMGE"/>
    <property type="match status" value="1"/>
</dbReference>
<keyword evidence="6 7" id="KW-0472">Membrane</keyword>
<evidence type="ECO:0000256" key="4">
    <source>
        <dbReference type="ARBA" id="ARBA00022692"/>
    </source>
</evidence>
<dbReference type="InterPro" id="IPR007341">
    <property type="entry name" value="Transgly_assoc"/>
</dbReference>
<evidence type="ECO:0000313" key="9">
    <source>
        <dbReference type="Proteomes" id="UP000005289"/>
    </source>
</evidence>
<keyword evidence="9" id="KW-1185">Reference proteome</keyword>
<dbReference type="KEGG" id="tti:THITH_06695"/>
<dbReference type="STRING" id="713585.THITH_06695"/>
<dbReference type="Proteomes" id="UP000005289">
    <property type="component" value="Chromosome"/>
</dbReference>